<dbReference type="SMART" id="SM00054">
    <property type="entry name" value="EFh"/>
    <property type="match status" value="4"/>
</dbReference>
<evidence type="ECO:0000256" key="1">
    <source>
        <dbReference type="ARBA" id="ARBA00020786"/>
    </source>
</evidence>
<evidence type="ECO:0000256" key="3">
    <source>
        <dbReference type="ARBA" id="ARBA00022737"/>
    </source>
</evidence>
<dbReference type="Proteomes" id="UP000256645">
    <property type="component" value="Unassembled WGS sequence"/>
</dbReference>
<evidence type="ECO:0000259" key="5">
    <source>
        <dbReference type="PROSITE" id="PS50222"/>
    </source>
</evidence>
<dbReference type="InterPro" id="IPR018247">
    <property type="entry name" value="EF_Hand_1_Ca_BS"/>
</dbReference>
<evidence type="ECO:0000313" key="7">
    <source>
        <dbReference type="Proteomes" id="UP000256645"/>
    </source>
</evidence>
<keyword evidence="7" id="KW-1185">Reference proteome</keyword>
<feature type="domain" description="EF-hand" evidence="5">
    <location>
        <begin position="58"/>
        <end position="93"/>
    </location>
</feature>
<dbReference type="PANTHER" id="PTHR23048">
    <property type="entry name" value="MYOSIN LIGHT CHAIN 1, 3"/>
    <property type="match status" value="1"/>
</dbReference>
<dbReference type="PROSITE" id="PS50222">
    <property type="entry name" value="EF_HAND_2"/>
    <property type="match status" value="4"/>
</dbReference>
<feature type="domain" description="EF-hand" evidence="5">
    <location>
        <begin position="95"/>
        <end position="130"/>
    </location>
</feature>
<accession>A0A3D8QSH4</accession>
<evidence type="ECO:0000256" key="4">
    <source>
        <dbReference type="ARBA" id="ARBA00022837"/>
    </source>
</evidence>
<dbReference type="Gene3D" id="1.10.238.10">
    <property type="entry name" value="EF-hand"/>
    <property type="match status" value="2"/>
</dbReference>
<feature type="domain" description="EF-hand" evidence="5">
    <location>
        <begin position="22"/>
        <end position="57"/>
    </location>
</feature>
<dbReference type="STRING" id="1849047.A0A3D8QSH4"/>
<name>A0A3D8QSH4_9HELO</name>
<dbReference type="FunFam" id="1.10.238.10:FF:000181">
    <property type="entry name" value="CALML5 isoform 1"/>
    <property type="match status" value="1"/>
</dbReference>
<dbReference type="InterPro" id="IPR011992">
    <property type="entry name" value="EF-hand-dom_pair"/>
</dbReference>
<keyword evidence="4" id="KW-0106">Calcium</keyword>
<comment type="caution">
    <text evidence="6">The sequence shown here is derived from an EMBL/GenBank/DDBJ whole genome shotgun (WGS) entry which is preliminary data.</text>
</comment>
<dbReference type="EMBL" id="PDLM01000012">
    <property type="protein sequence ID" value="RDW64727.1"/>
    <property type="molecule type" value="Genomic_DNA"/>
</dbReference>
<dbReference type="Pfam" id="PF13499">
    <property type="entry name" value="EF-hand_7"/>
    <property type="match status" value="2"/>
</dbReference>
<dbReference type="SUPFAM" id="SSF47473">
    <property type="entry name" value="EF-hand"/>
    <property type="match status" value="1"/>
</dbReference>
<evidence type="ECO:0000313" key="6">
    <source>
        <dbReference type="EMBL" id="RDW64727.1"/>
    </source>
</evidence>
<dbReference type="OrthoDB" id="26525at2759"/>
<dbReference type="PROSITE" id="PS00018">
    <property type="entry name" value="EF_HAND_1"/>
    <property type="match status" value="4"/>
</dbReference>
<reference evidence="6 7" key="1">
    <citation type="journal article" date="2018" name="IMA Fungus">
        <title>IMA Genome-F 9: Draft genome sequence of Annulohypoxylon stygium, Aspergillus mulundensis, Berkeleyomyces basicola (syn. Thielaviopsis basicola), Ceratocystis smalleyi, two Cercospora beticola strains, Coleophoma cylindrospora, Fusarium fracticaudum, Phialophora cf. hyalina, and Morchella septimelata.</title>
        <authorList>
            <person name="Wingfield B.D."/>
            <person name="Bills G.F."/>
            <person name="Dong Y."/>
            <person name="Huang W."/>
            <person name="Nel W.J."/>
            <person name="Swalarsk-Parry B.S."/>
            <person name="Vaghefi N."/>
            <person name="Wilken P.M."/>
            <person name="An Z."/>
            <person name="de Beer Z.W."/>
            <person name="De Vos L."/>
            <person name="Chen L."/>
            <person name="Duong T.A."/>
            <person name="Gao Y."/>
            <person name="Hammerbacher A."/>
            <person name="Kikkert J.R."/>
            <person name="Li Y."/>
            <person name="Li H."/>
            <person name="Li K."/>
            <person name="Li Q."/>
            <person name="Liu X."/>
            <person name="Ma X."/>
            <person name="Naidoo K."/>
            <person name="Pethybridge S.J."/>
            <person name="Sun J."/>
            <person name="Steenkamp E.T."/>
            <person name="van der Nest M.A."/>
            <person name="van Wyk S."/>
            <person name="Wingfield M.J."/>
            <person name="Xiong C."/>
            <person name="Yue Q."/>
            <person name="Zhang X."/>
        </authorList>
    </citation>
    <scope>NUCLEOTIDE SEQUENCE [LARGE SCALE GENOMIC DNA]</scope>
    <source>
        <strain evidence="6 7">BP6252</strain>
    </source>
</reference>
<evidence type="ECO:0000256" key="2">
    <source>
        <dbReference type="ARBA" id="ARBA00022723"/>
    </source>
</evidence>
<dbReference type="GO" id="GO:0005509">
    <property type="term" value="F:calcium ion binding"/>
    <property type="evidence" value="ECO:0007669"/>
    <property type="project" value="InterPro"/>
</dbReference>
<dbReference type="AlphaFoldDB" id="A0A3D8QSH4"/>
<feature type="domain" description="EF-hand" evidence="5">
    <location>
        <begin position="131"/>
        <end position="163"/>
    </location>
</feature>
<gene>
    <name evidence="6" type="ORF">BP6252_10378</name>
</gene>
<organism evidence="6 7">
    <name type="scientific">Coleophoma cylindrospora</name>
    <dbReference type="NCBI Taxonomy" id="1849047"/>
    <lineage>
        <taxon>Eukaryota</taxon>
        <taxon>Fungi</taxon>
        <taxon>Dikarya</taxon>
        <taxon>Ascomycota</taxon>
        <taxon>Pezizomycotina</taxon>
        <taxon>Leotiomycetes</taxon>
        <taxon>Helotiales</taxon>
        <taxon>Dermateaceae</taxon>
        <taxon>Coleophoma</taxon>
    </lineage>
</organism>
<protein>
    <recommendedName>
        <fullName evidence="1">Calmodulin</fullName>
    </recommendedName>
</protein>
<dbReference type="FunFam" id="1.10.238.10:FF:000251">
    <property type="entry name" value="Calmodulin-related protein 97A"/>
    <property type="match status" value="1"/>
</dbReference>
<dbReference type="PANTHER" id="PTHR23048:SF0">
    <property type="entry name" value="CALMODULIN LIKE 3"/>
    <property type="match status" value="1"/>
</dbReference>
<dbReference type="InterPro" id="IPR050230">
    <property type="entry name" value="CALM/Myosin/TropC-like"/>
</dbReference>
<dbReference type="PRINTS" id="PR00450">
    <property type="entry name" value="RECOVERIN"/>
</dbReference>
<dbReference type="GO" id="GO:0016460">
    <property type="term" value="C:myosin II complex"/>
    <property type="evidence" value="ECO:0007669"/>
    <property type="project" value="TreeGrafter"/>
</dbReference>
<proteinExistence type="predicted"/>
<keyword evidence="2" id="KW-0479">Metal-binding</keyword>
<dbReference type="InterPro" id="IPR002048">
    <property type="entry name" value="EF_hand_dom"/>
</dbReference>
<keyword evidence="3" id="KW-0677">Repeat</keyword>
<sequence>MAERRGRAASVAKPRPEPPTEQEILAYRQAFSLFDTDGDGSISINELSSVMKSLGQNASDEEIEDMINEVDQDRNGTIDFEEFVKMMTAPTKDVDFEAEMRSAFKVFDHDGSGTISKDEILRVMTSFGENLSEEELNSMLQEVDKNGDGTIDYDEFVNFIVKG</sequence>